<gene>
    <name evidence="4" type="ORF">DW701_15670</name>
</gene>
<dbReference type="CDD" id="cd00146">
    <property type="entry name" value="PKD"/>
    <property type="match status" value="1"/>
</dbReference>
<evidence type="ECO:0000259" key="2">
    <source>
        <dbReference type="PROSITE" id="PS50093"/>
    </source>
</evidence>
<dbReference type="CDD" id="cd00063">
    <property type="entry name" value="FN3"/>
    <property type="match status" value="2"/>
</dbReference>
<sequence>MKSSFGKIPDIDFLLNLKKQTMKKVIYSLLLVFAAVFIACEEELPKANFDLYELKSLEATAGDMSVTLAWEDYENARPSEYLVVWDAGNAGSDGGQMTVEAGKKSVVVENLENDMTYSFSVQPRYANGLAGKTSVKSTPKNARYPVTDLSATAGSERVRLSWTKPNSERFTNYQITVNPGGKVITLDDTSLEFYVVDGLVNDTEYTFSMIASYPTGNSEVVEASATPGKLSPILIDQSDKTELILWESATFTLNDMFFMGGDVQSVSWDFGDGTISTELSPQHAYGTVKDKYTVSVTVTYTNGTADTGSMDVAVVNYKWNSIKLQSGNYTGYVKVSNPVFSPDGKTMYIPTSTPAGHLFAIDVATGDFKWVYGIDALTYGGGALVGDDGTVYQCDATNRVYAITPNGDTKWTVQLDGATGAFPALSKDGVLYCLTNKITLYALDTKDNGKILFQETLGTGGNGSAVAVDKDGNVYAGTSLGIFFFDASGGKRFEPLTGVNVTERGSFALNGNHLYATLKATGGLISVDMVTGKKEWTYNSGIGTDSYFPIVDKNGVVYFTDKGAKNKNAHVYAVNASGNLEWSKEIGTNQQLTYNGVTLGADGYLYVGHSGGKKVWKLDTNSNGALTEVQNVGQNVMAGVTIGPDRRLYFGTVESNNIGSVKAVTVNTLSETSSWSMRGGDLQGTNRQK</sequence>
<dbReference type="PROSITE" id="PS50093">
    <property type="entry name" value="PKD"/>
    <property type="match status" value="1"/>
</dbReference>
<dbReference type="EMBL" id="QSLA01000024">
    <property type="protein sequence ID" value="RHF03966.1"/>
    <property type="molecule type" value="Genomic_DNA"/>
</dbReference>
<dbReference type="SUPFAM" id="SSF49265">
    <property type="entry name" value="Fibronectin type III"/>
    <property type="match status" value="1"/>
</dbReference>
<dbReference type="InterPro" id="IPR018391">
    <property type="entry name" value="PQQ_b-propeller_rpt"/>
</dbReference>
<feature type="domain" description="PKD" evidence="2">
    <location>
        <begin position="260"/>
        <end position="314"/>
    </location>
</feature>
<dbReference type="AlphaFoldDB" id="A0A414M475"/>
<reference evidence="4 5" key="1">
    <citation type="submission" date="2018-08" db="EMBL/GenBank/DDBJ databases">
        <title>A genome reference for cultivated species of the human gut microbiota.</title>
        <authorList>
            <person name="Zou Y."/>
            <person name="Xue W."/>
            <person name="Luo G."/>
        </authorList>
    </citation>
    <scope>NUCLEOTIDE SEQUENCE [LARGE SCALE GENOMIC DNA]</scope>
    <source>
        <strain evidence="4 5">AM26-26AC</strain>
    </source>
</reference>
<evidence type="ECO:0000259" key="3">
    <source>
        <dbReference type="PROSITE" id="PS50853"/>
    </source>
</evidence>
<dbReference type="InterPro" id="IPR035986">
    <property type="entry name" value="PKD_dom_sf"/>
</dbReference>
<dbReference type="SMART" id="SM00060">
    <property type="entry name" value="FN3"/>
    <property type="match status" value="2"/>
</dbReference>
<dbReference type="InterPro" id="IPR036116">
    <property type="entry name" value="FN3_sf"/>
</dbReference>
<comment type="caution">
    <text evidence="4">The sequence shown here is derived from an EMBL/GenBank/DDBJ whole genome shotgun (WGS) entry which is preliminary data.</text>
</comment>
<protein>
    <submittedName>
        <fullName evidence="4">Cell surface protein</fullName>
    </submittedName>
</protein>
<dbReference type="PROSITE" id="PS50853">
    <property type="entry name" value="FN3"/>
    <property type="match status" value="1"/>
</dbReference>
<dbReference type="SUPFAM" id="SSF101898">
    <property type="entry name" value="NHL repeat"/>
    <property type="match status" value="2"/>
</dbReference>
<dbReference type="InterPro" id="IPR003961">
    <property type="entry name" value="FN3_dom"/>
</dbReference>
<dbReference type="SUPFAM" id="SSF49299">
    <property type="entry name" value="PKD domain"/>
    <property type="match status" value="1"/>
</dbReference>
<evidence type="ECO:0000313" key="4">
    <source>
        <dbReference type="EMBL" id="RHF03966.1"/>
    </source>
</evidence>
<dbReference type="InterPro" id="IPR015943">
    <property type="entry name" value="WD40/YVTN_repeat-like_dom_sf"/>
</dbReference>
<keyword evidence="1" id="KW-0677">Repeat</keyword>
<organism evidence="4 5">
    <name type="scientific">Bacteroides eggerthii</name>
    <dbReference type="NCBI Taxonomy" id="28111"/>
    <lineage>
        <taxon>Bacteria</taxon>
        <taxon>Pseudomonadati</taxon>
        <taxon>Bacteroidota</taxon>
        <taxon>Bacteroidia</taxon>
        <taxon>Bacteroidales</taxon>
        <taxon>Bacteroidaceae</taxon>
        <taxon>Bacteroides</taxon>
    </lineage>
</organism>
<dbReference type="Pfam" id="PF18911">
    <property type="entry name" value="PKD_4"/>
    <property type="match status" value="1"/>
</dbReference>
<dbReference type="InterPro" id="IPR000601">
    <property type="entry name" value="PKD_dom"/>
</dbReference>
<proteinExistence type="predicted"/>
<dbReference type="Gene3D" id="2.40.10.480">
    <property type="match status" value="2"/>
</dbReference>
<dbReference type="PANTHER" id="PTHR46708">
    <property type="entry name" value="TENASCIN"/>
    <property type="match status" value="1"/>
</dbReference>
<dbReference type="InterPro" id="IPR013783">
    <property type="entry name" value="Ig-like_fold"/>
</dbReference>
<evidence type="ECO:0000313" key="5">
    <source>
        <dbReference type="Proteomes" id="UP000283538"/>
    </source>
</evidence>
<dbReference type="Proteomes" id="UP000283538">
    <property type="component" value="Unassembled WGS sequence"/>
</dbReference>
<dbReference type="PANTHER" id="PTHR46708:SF2">
    <property type="entry name" value="FIBRONECTIN TYPE-III DOMAIN-CONTAINING PROTEIN"/>
    <property type="match status" value="1"/>
</dbReference>
<dbReference type="Pfam" id="PF00041">
    <property type="entry name" value="fn3"/>
    <property type="match status" value="1"/>
</dbReference>
<feature type="domain" description="Fibronectin type-III" evidence="3">
    <location>
        <begin position="138"/>
        <end position="233"/>
    </location>
</feature>
<dbReference type="Gene3D" id="2.130.10.10">
    <property type="entry name" value="YVTN repeat-like/Quinoprotein amine dehydrogenase"/>
    <property type="match status" value="1"/>
</dbReference>
<dbReference type="Gene3D" id="2.60.40.10">
    <property type="entry name" value="Immunoglobulins"/>
    <property type="match status" value="3"/>
</dbReference>
<dbReference type="InterPro" id="IPR050991">
    <property type="entry name" value="ECM_Regulatory_Proteins"/>
</dbReference>
<name>A0A414M475_9BACE</name>
<evidence type="ECO:0000256" key="1">
    <source>
        <dbReference type="ARBA" id="ARBA00022737"/>
    </source>
</evidence>
<accession>A0A414M475</accession>
<dbReference type="SMART" id="SM00564">
    <property type="entry name" value="PQQ"/>
    <property type="match status" value="6"/>
</dbReference>